<evidence type="ECO:0000313" key="2">
    <source>
        <dbReference type="EMBL" id="KAG3219703.1"/>
    </source>
</evidence>
<evidence type="ECO:0000313" key="3">
    <source>
        <dbReference type="Proteomes" id="UP000760860"/>
    </source>
</evidence>
<dbReference type="EMBL" id="RCMV01000299">
    <property type="protein sequence ID" value="KAG3219703.1"/>
    <property type="molecule type" value="Genomic_DNA"/>
</dbReference>
<gene>
    <name evidence="1" type="ORF">PC117_g10716</name>
    <name evidence="2" type="ORF">PC129_g9501</name>
</gene>
<evidence type="ECO:0000313" key="1">
    <source>
        <dbReference type="EMBL" id="KAG2939983.1"/>
    </source>
</evidence>
<protein>
    <submittedName>
        <fullName evidence="2">Uncharacterized protein</fullName>
    </submittedName>
</protein>
<dbReference type="Proteomes" id="UP000736787">
    <property type="component" value="Unassembled WGS sequence"/>
</dbReference>
<accession>A0A8T1I5V0</accession>
<dbReference type="AlphaFoldDB" id="A0A8T1I5V0"/>
<reference evidence="2" key="1">
    <citation type="submission" date="2018-05" db="EMBL/GenBank/DDBJ databases">
        <title>Effector identification in a new, highly contiguous assembly of the strawberry crown rot pathogen Phytophthora cactorum.</title>
        <authorList>
            <person name="Armitage A.D."/>
            <person name="Nellist C.F."/>
            <person name="Bates H."/>
            <person name="Vickerstaff R.J."/>
            <person name="Harrison R.J."/>
        </authorList>
    </citation>
    <scope>NUCLEOTIDE SEQUENCE</scope>
    <source>
        <strain evidence="1">4040</strain>
        <strain evidence="2">P421</strain>
    </source>
</reference>
<dbReference type="Proteomes" id="UP000760860">
    <property type="component" value="Unassembled WGS sequence"/>
</dbReference>
<proteinExistence type="predicted"/>
<comment type="caution">
    <text evidence="2">The sequence shown here is derived from an EMBL/GenBank/DDBJ whole genome shotgun (WGS) entry which is preliminary data.</text>
</comment>
<sequence>MAQLTSARVCEPVSGAAGGTVSGGSGVGRGIPVLLLREGLVRVLWTAYRVTRDVCDLVLAAEKSSS</sequence>
<name>A0A8T1I5V0_9STRA</name>
<dbReference type="EMBL" id="RCMK01000265">
    <property type="protein sequence ID" value="KAG2939983.1"/>
    <property type="molecule type" value="Genomic_DNA"/>
</dbReference>
<organism evidence="2 3">
    <name type="scientific">Phytophthora cactorum</name>
    <dbReference type="NCBI Taxonomy" id="29920"/>
    <lineage>
        <taxon>Eukaryota</taxon>
        <taxon>Sar</taxon>
        <taxon>Stramenopiles</taxon>
        <taxon>Oomycota</taxon>
        <taxon>Peronosporomycetes</taxon>
        <taxon>Peronosporales</taxon>
        <taxon>Peronosporaceae</taxon>
        <taxon>Phytophthora</taxon>
    </lineage>
</organism>